<protein>
    <submittedName>
        <fullName evidence="1">Uncharacterized protein</fullName>
    </submittedName>
</protein>
<proteinExistence type="predicted"/>
<reference evidence="1" key="1">
    <citation type="submission" date="2018-02" db="EMBL/GenBank/DDBJ databases">
        <title>Rhizophora mucronata_Transcriptome.</title>
        <authorList>
            <person name="Meera S.P."/>
            <person name="Sreeshan A."/>
            <person name="Augustine A."/>
        </authorList>
    </citation>
    <scope>NUCLEOTIDE SEQUENCE</scope>
    <source>
        <tissue evidence="1">Leaf</tissue>
    </source>
</reference>
<dbReference type="EMBL" id="GGEC01019251">
    <property type="protein sequence ID" value="MBW99734.1"/>
    <property type="molecule type" value="Transcribed_RNA"/>
</dbReference>
<evidence type="ECO:0000313" key="1">
    <source>
        <dbReference type="EMBL" id="MBW99734.1"/>
    </source>
</evidence>
<name>A0A2P2K1X7_RHIMU</name>
<accession>A0A2P2K1X7</accession>
<organism evidence="1">
    <name type="scientific">Rhizophora mucronata</name>
    <name type="common">Asiatic mangrove</name>
    <dbReference type="NCBI Taxonomy" id="61149"/>
    <lineage>
        <taxon>Eukaryota</taxon>
        <taxon>Viridiplantae</taxon>
        <taxon>Streptophyta</taxon>
        <taxon>Embryophyta</taxon>
        <taxon>Tracheophyta</taxon>
        <taxon>Spermatophyta</taxon>
        <taxon>Magnoliopsida</taxon>
        <taxon>eudicotyledons</taxon>
        <taxon>Gunneridae</taxon>
        <taxon>Pentapetalae</taxon>
        <taxon>rosids</taxon>
        <taxon>fabids</taxon>
        <taxon>Malpighiales</taxon>
        <taxon>Rhizophoraceae</taxon>
        <taxon>Rhizophora</taxon>
    </lineage>
</organism>
<dbReference type="AlphaFoldDB" id="A0A2P2K1X7"/>
<sequence>MGDCIPPRRVSVHQALGGGSGISLPITVNIVYIDV</sequence>